<protein>
    <recommendedName>
        <fullName evidence="10">Protein kinase</fullName>
    </recommendedName>
</protein>
<evidence type="ECO:0000256" key="4">
    <source>
        <dbReference type="ARBA" id="ARBA00022840"/>
    </source>
</evidence>
<dbReference type="PROSITE" id="PS50011">
    <property type="entry name" value="PROTEIN_KINASE_DOM"/>
    <property type="match status" value="1"/>
</dbReference>
<dbReference type="PROSITE" id="PS00109">
    <property type="entry name" value="PROTEIN_KINASE_TYR"/>
    <property type="match status" value="1"/>
</dbReference>
<accession>A0AAN1WII1</accession>
<keyword evidence="9" id="KW-1185">Reference proteome</keyword>
<dbReference type="SUPFAM" id="SSF81606">
    <property type="entry name" value="PP2C-like"/>
    <property type="match status" value="1"/>
</dbReference>
<dbReference type="CDD" id="cd00143">
    <property type="entry name" value="PP2Cc"/>
    <property type="match status" value="1"/>
</dbReference>
<dbReference type="InterPro" id="IPR036457">
    <property type="entry name" value="PPM-type-like_dom_sf"/>
</dbReference>
<dbReference type="InterPro" id="IPR001932">
    <property type="entry name" value="PPM-type_phosphatase-like_dom"/>
</dbReference>
<reference evidence="8 9" key="1">
    <citation type="journal article" date="2022" name="IScience">
        <title>An ultrasensitive nanofiber-based assay for enzymatic hydrolysis and deep-sea microbial degradation of cellulose.</title>
        <authorList>
            <person name="Tsudome M."/>
            <person name="Tachioka M."/>
            <person name="Miyazaki M."/>
            <person name="Uchimura K."/>
            <person name="Tsuda M."/>
            <person name="Takaki Y."/>
            <person name="Deguchi S."/>
        </authorList>
    </citation>
    <scope>NUCLEOTIDE SEQUENCE [LARGE SCALE GENOMIC DNA]</scope>
    <source>
        <strain evidence="8 9">GE09</strain>
    </source>
</reference>
<dbReference type="SMART" id="SM00332">
    <property type="entry name" value="PP2Cc"/>
    <property type="match status" value="1"/>
</dbReference>
<keyword evidence="5" id="KW-1133">Transmembrane helix</keyword>
<dbReference type="Gene3D" id="1.10.510.10">
    <property type="entry name" value="Transferase(Phosphotransferase) domain 1"/>
    <property type="match status" value="1"/>
</dbReference>
<proteinExistence type="predicted"/>
<evidence type="ECO:0000256" key="2">
    <source>
        <dbReference type="ARBA" id="ARBA00022741"/>
    </source>
</evidence>
<feature type="domain" description="PPM-type phosphatase" evidence="7">
    <location>
        <begin position="9"/>
        <end position="240"/>
    </location>
</feature>
<keyword evidence="4" id="KW-0067">ATP-binding</keyword>
<dbReference type="CDD" id="cd14014">
    <property type="entry name" value="STKc_PknB_like"/>
    <property type="match status" value="1"/>
</dbReference>
<keyword evidence="5" id="KW-0812">Transmembrane</keyword>
<evidence type="ECO:0000256" key="1">
    <source>
        <dbReference type="ARBA" id="ARBA00022679"/>
    </source>
</evidence>
<dbReference type="SMART" id="SM00331">
    <property type="entry name" value="PP2C_SIG"/>
    <property type="match status" value="1"/>
</dbReference>
<feature type="domain" description="Protein kinase" evidence="6">
    <location>
        <begin position="273"/>
        <end position="554"/>
    </location>
</feature>
<gene>
    <name evidence="8" type="ORF">MARGE09_P2417</name>
</gene>
<dbReference type="AlphaFoldDB" id="A0AAN1WII1"/>
<dbReference type="SUPFAM" id="SSF56112">
    <property type="entry name" value="Protein kinase-like (PK-like)"/>
    <property type="match status" value="1"/>
</dbReference>
<evidence type="ECO:0000259" key="6">
    <source>
        <dbReference type="PROSITE" id="PS50011"/>
    </source>
</evidence>
<keyword evidence="5" id="KW-0472">Membrane</keyword>
<dbReference type="Gene3D" id="3.30.200.20">
    <property type="entry name" value="Phosphorylase Kinase, domain 1"/>
    <property type="match status" value="1"/>
</dbReference>
<dbReference type="Pfam" id="PF00069">
    <property type="entry name" value="Pkinase"/>
    <property type="match status" value="1"/>
</dbReference>
<evidence type="ECO:0000259" key="7">
    <source>
        <dbReference type="PROSITE" id="PS51746"/>
    </source>
</evidence>
<dbReference type="GO" id="GO:0004674">
    <property type="term" value="F:protein serine/threonine kinase activity"/>
    <property type="evidence" value="ECO:0007669"/>
    <property type="project" value="TreeGrafter"/>
</dbReference>
<keyword evidence="2" id="KW-0547">Nucleotide-binding</keyword>
<dbReference type="InterPro" id="IPR000719">
    <property type="entry name" value="Prot_kinase_dom"/>
</dbReference>
<dbReference type="GO" id="GO:0005524">
    <property type="term" value="F:ATP binding"/>
    <property type="evidence" value="ECO:0007669"/>
    <property type="project" value="UniProtKB-KW"/>
</dbReference>
<name>A0AAN1WII1_9GAMM</name>
<dbReference type="KEGG" id="marq:MARGE09_P2417"/>
<dbReference type="PANTHER" id="PTHR43289">
    <property type="entry name" value="MITOGEN-ACTIVATED PROTEIN KINASE KINASE KINASE 20-RELATED"/>
    <property type="match status" value="1"/>
</dbReference>
<dbReference type="EMBL" id="AP023086">
    <property type="protein sequence ID" value="BCD98216.1"/>
    <property type="molecule type" value="Genomic_DNA"/>
</dbReference>
<dbReference type="InterPro" id="IPR008266">
    <property type="entry name" value="Tyr_kinase_AS"/>
</dbReference>
<evidence type="ECO:0000313" key="9">
    <source>
        <dbReference type="Proteomes" id="UP001320119"/>
    </source>
</evidence>
<dbReference type="PROSITE" id="PS51746">
    <property type="entry name" value="PPM_2"/>
    <property type="match status" value="1"/>
</dbReference>
<sequence length="573" mass="64140">MTKDSLKITVGQYSDAGRKKINQDCYGVMVPNEPQLTSKGIAVALADGISSSNVSQVASEASVKGFLSDYYCTSDAWSVKHSAQAVLKAINSWLYAQTQQSAHRFNKDKGYVCTFSGIIFKSNTAHIFHSGDSRVYRLSQGALEQLTQDHRHQLSEETSYLTRALGIHDYLEIDYVAVAIKVDDIFILATDGVYEFWDEKTLTAELTKPDAQLPALAQSIVATALAAGSDDNLTMQLARIDTVPNNNMDEMQRQAMLLPAPPTLTARMDFEGFTILREIYISSRSHVFLAKHNDSEEHVIIKTPSSEMRDNQAYLQRFIMEDWIARRVNHANILRALTPQKAPNYLYILTEFVEGQTLAQWIADNKTPALESVRNIVEQIAAGLQAFHRQEMVHQDLRPANVMIDVQGTVKIIDFGAVKVAGLSEIQPSNEGIMGTAQYTAPEYFLGELGSHQADIFSLGVMVYQMLSGGSLPYGNAVSKVRSQRDCQALHYQPLSQLKNPPPAWVDFAIAKALNPNPLKRYQEVSEFVYDLRHPNPRYLQRTQAPIIERNPILFWQVISLILLLVVIYQASH</sequence>
<evidence type="ECO:0000313" key="8">
    <source>
        <dbReference type="EMBL" id="BCD98216.1"/>
    </source>
</evidence>
<dbReference type="Gene3D" id="3.60.40.10">
    <property type="entry name" value="PPM-type phosphatase domain"/>
    <property type="match status" value="1"/>
</dbReference>
<evidence type="ECO:0000256" key="5">
    <source>
        <dbReference type="SAM" id="Phobius"/>
    </source>
</evidence>
<keyword evidence="3" id="KW-0418">Kinase</keyword>
<evidence type="ECO:0008006" key="10">
    <source>
        <dbReference type="Google" id="ProtNLM"/>
    </source>
</evidence>
<dbReference type="Pfam" id="PF13672">
    <property type="entry name" value="PP2C_2"/>
    <property type="match status" value="1"/>
</dbReference>
<feature type="transmembrane region" description="Helical" evidence="5">
    <location>
        <begin position="553"/>
        <end position="571"/>
    </location>
</feature>
<dbReference type="InterPro" id="IPR011009">
    <property type="entry name" value="Kinase-like_dom_sf"/>
</dbReference>
<keyword evidence="1" id="KW-0808">Transferase</keyword>
<dbReference type="PANTHER" id="PTHR43289:SF6">
    <property type="entry name" value="SERINE_THREONINE-PROTEIN KINASE NEKL-3"/>
    <property type="match status" value="1"/>
</dbReference>
<dbReference type="Proteomes" id="UP001320119">
    <property type="component" value="Chromosome"/>
</dbReference>
<organism evidence="8 9">
    <name type="scientific">Marinagarivorans cellulosilyticus</name>
    <dbReference type="NCBI Taxonomy" id="2721545"/>
    <lineage>
        <taxon>Bacteria</taxon>
        <taxon>Pseudomonadati</taxon>
        <taxon>Pseudomonadota</taxon>
        <taxon>Gammaproteobacteria</taxon>
        <taxon>Cellvibrionales</taxon>
        <taxon>Cellvibrionaceae</taxon>
        <taxon>Marinagarivorans</taxon>
    </lineage>
</organism>
<dbReference type="RefSeq" id="WP_236982425.1">
    <property type="nucleotide sequence ID" value="NZ_AP023086.1"/>
</dbReference>
<evidence type="ECO:0000256" key="3">
    <source>
        <dbReference type="ARBA" id="ARBA00022777"/>
    </source>
</evidence>